<comment type="similarity">
    <text evidence="1">Belongs to the avfA family.</text>
</comment>
<dbReference type="SUPFAM" id="SSF51735">
    <property type="entry name" value="NAD(P)-binding Rossmann-fold domains"/>
    <property type="match status" value="1"/>
</dbReference>
<dbReference type="PANTHER" id="PTHR15020">
    <property type="entry name" value="FLAVIN REDUCTASE-RELATED"/>
    <property type="match status" value="1"/>
</dbReference>
<dbReference type="EMBL" id="JAIBSC010000075">
    <property type="protein sequence ID" value="KAH1900537.1"/>
    <property type="molecule type" value="Genomic_DNA"/>
</dbReference>
<gene>
    <name evidence="2" type="ORF">KXV57_008443</name>
</gene>
<accession>A0A229W5X5</accession>
<dbReference type="AlphaFoldDB" id="A0A229W5X5"/>
<evidence type="ECO:0008006" key="4">
    <source>
        <dbReference type="Google" id="ProtNLM"/>
    </source>
</evidence>
<dbReference type="OMA" id="HADKLQM"/>
<dbReference type="InterPro" id="IPR036291">
    <property type="entry name" value="NAD(P)-bd_dom_sf"/>
</dbReference>
<proteinExistence type="inferred from homology"/>
<sequence>MNSQRIAYFGATGGCTNACLALSLRQGLKAVALARTPKKLHDMLLSQGISEETISANLIIIQGDITDVAAVKKTLMSGDERKLVDKIVSGVGARPSFQLSVTTPVKMDNPHICEQAITTIIKALGEIYAEYPDERLCKPVITVISTTGVDGPDDVPFGFKSLYSVLLAVPHEDKKKLEELVKSDELKDASSRVFGGAVIVRPSLLVGDHQIASIGAKKLRVGTEENPPIGYTVHRARVGQWIFEEVVTKSKVDWVGKIVTLTY</sequence>
<dbReference type="Gene3D" id="3.40.50.720">
    <property type="entry name" value="NAD(P)-binding Rossmann-like Domain"/>
    <property type="match status" value="1"/>
</dbReference>
<name>A0A229W5X5_ASPFM</name>
<evidence type="ECO:0000256" key="1">
    <source>
        <dbReference type="ARBA" id="ARBA00038376"/>
    </source>
</evidence>
<organism evidence="2 3">
    <name type="scientific">Aspergillus fumigatus</name>
    <name type="common">Neosartorya fumigata</name>
    <dbReference type="NCBI Taxonomy" id="746128"/>
    <lineage>
        <taxon>Eukaryota</taxon>
        <taxon>Fungi</taxon>
        <taxon>Dikarya</taxon>
        <taxon>Ascomycota</taxon>
        <taxon>Pezizomycotina</taxon>
        <taxon>Eurotiomycetes</taxon>
        <taxon>Eurotiomycetidae</taxon>
        <taxon>Eurotiales</taxon>
        <taxon>Aspergillaceae</taxon>
        <taxon>Aspergillus</taxon>
        <taxon>Aspergillus subgen. Fumigati</taxon>
    </lineage>
</organism>
<comment type="caution">
    <text evidence="2">The sequence shown here is derived from an EMBL/GenBank/DDBJ whole genome shotgun (WGS) entry which is preliminary data.</text>
</comment>
<reference evidence="2" key="1">
    <citation type="submission" date="2021-08" db="EMBL/GenBank/DDBJ databases">
        <title>Global Aspergillus fumigatus from environmental and clinical sources.</title>
        <authorList>
            <person name="Barber A."/>
            <person name="Sae-Ong T."/>
        </authorList>
    </citation>
    <scope>NUCLEOTIDE SEQUENCE</scope>
    <source>
        <strain evidence="2">NRZ-2016-071</strain>
    </source>
</reference>
<dbReference type="Proteomes" id="UP000813423">
    <property type="component" value="Unassembled WGS sequence"/>
</dbReference>
<dbReference type="PANTHER" id="PTHR15020:SF50">
    <property type="entry name" value="UPF0659 PROTEIN YMR090W"/>
    <property type="match status" value="1"/>
</dbReference>
<evidence type="ECO:0000313" key="2">
    <source>
        <dbReference type="EMBL" id="KAH1900537.1"/>
    </source>
</evidence>
<protein>
    <recommendedName>
        <fullName evidence="4">NAD(P)-binding domain-containing protein</fullName>
    </recommendedName>
</protein>
<evidence type="ECO:0000313" key="3">
    <source>
        <dbReference type="Proteomes" id="UP000813423"/>
    </source>
</evidence>